<reference evidence="3 4" key="1">
    <citation type="journal article" date="2018" name="Gigascience">
        <title>Genomes of trombidid mites reveal novel predicted allergens and laterally-transferred genes associated with secondary metabolism.</title>
        <authorList>
            <person name="Dong X."/>
            <person name="Chaisiri K."/>
            <person name="Xia D."/>
            <person name="Armstrong S.D."/>
            <person name="Fang Y."/>
            <person name="Donnelly M.J."/>
            <person name="Kadowaki T."/>
            <person name="McGarry J.W."/>
            <person name="Darby A.C."/>
            <person name="Makepeace B.L."/>
        </authorList>
    </citation>
    <scope>NUCLEOTIDE SEQUENCE [LARGE SCALE GENOMIC DNA]</scope>
    <source>
        <strain evidence="3">UoL-WK</strain>
    </source>
</reference>
<evidence type="ECO:0000313" key="1">
    <source>
        <dbReference type="EMBL" id="RWS12934.1"/>
    </source>
</evidence>
<protein>
    <submittedName>
        <fullName evidence="3">Uncharacterized protein</fullName>
    </submittedName>
</protein>
<dbReference type="OrthoDB" id="6348149at2759"/>
<dbReference type="Proteomes" id="UP000285301">
    <property type="component" value="Unassembled WGS sequence"/>
</dbReference>
<comment type="caution">
    <text evidence="3">The sequence shown here is derived from an EMBL/GenBank/DDBJ whole genome shotgun (WGS) entry which is preliminary data.</text>
</comment>
<keyword evidence="4" id="KW-1185">Reference proteome</keyword>
<gene>
    <name evidence="3" type="ORF">B4U79_01546</name>
    <name evidence="2" type="ORF">B4U79_09954</name>
    <name evidence="1" type="ORF">B4U79_13795</name>
</gene>
<accession>A0A3S3Q687</accession>
<organism evidence="3 4">
    <name type="scientific">Dinothrombium tinctorium</name>
    <dbReference type="NCBI Taxonomy" id="1965070"/>
    <lineage>
        <taxon>Eukaryota</taxon>
        <taxon>Metazoa</taxon>
        <taxon>Ecdysozoa</taxon>
        <taxon>Arthropoda</taxon>
        <taxon>Chelicerata</taxon>
        <taxon>Arachnida</taxon>
        <taxon>Acari</taxon>
        <taxon>Acariformes</taxon>
        <taxon>Trombidiformes</taxon>
        <taxon>Prostigmata</taxon>
        <taxon>Anystina</taxon>
        <taxon>Parasitengona</taxon>
        <taxon>Trombidioidea</taxon>
        <taxon>Trombidiidae</taxon>
        <taxon>Dinothrombium</taxon>
    </lineage>
</organism>
<evidence type="ECO:0000313" key="2">
    <source>
        <dbReference type="EMBL" id="RWS14717.1"/>
    </source>
</evidence>
<name>A0A3S3Q687_9ACAR</name>
<evidence type="ECO:0000313" key="4">
    <source>
        <dbReference type="Proteomes" id="UP000285301"/>
    </source>
</evidence>
<dbReference type="EMBL" id="NCKU01001153">
    <property type="protein sequence ID" value="RWS12934.1"/>
    <property type="molecule type" value="Genomic_DNA"/>
</dbReference>
<sequence length="399" mass="44867">MTVNNYSKSKLNAQNCSSNKVVDVNSTISEASAAEDASKGCCKLREKILRRGRTGRGSSSSRSNKKNGNALKFHNFIANQNSPSTCVAETHCLREEHGTKQITVSHWRKPIIHEDSSSSEEEQLQPLDALRPALCSQLETQQQQSILESLLAKEDCEKTSDNCNRKVNKRKPLMVRRVLRKEESDEQQEPLDLSVKKRLKHDSHRFEQKAYEHAATQMSSADLHGDSIHNLIRKVEQSAAEAASIIASVSGTNSTSGTNCSQVSNLCPIAVHQIVRPMQANSHYQQAHYPCVNANIDSVNNTPSFAPSLTQSQQKQLKQRNTQRGAIKQKLEDAFRQNGFLVKTKQVSDGEATFCKFRQLRKYTRYYLKSWHQHLPDEVNKLWKGFLPPKTAKPASSQN</sequence>
<reference evidence="3" key="2">
    <citation type="submission" date="2018-11" db="EMBL/GenBank/DDBJ databases">
        <title>Trombidioid mite genomics.</title>
        <authorList>
            <person name="Dong X."/>
        </authorList>
    </citation>
    <scope>NUCLEOTIDE SEQUENCE</scope>
    <source>
        <strain evidence="3">UoL-WK</strain>
    </source>
</reference>
<proteinExistence type="predicted"/>
<dbReference type="EMBL" id="NCKU01000639">
    <property type="protein sequence ID" value="RWS14718.1"/>
    <property type="molecule type" value="Genomic_DNA"/>
</dbReference>
<evidence type="ECO:0000313" key="3">
    <source>
        <dbReference type="EMBL" id="RWS14718.1"/>
    </source>
</evidence>
<dbReference type="AlphaFoldDB" id="A0A3S3Q687"/>
<dbReference type="STRING" id="1965070.A0A3S3Q687"/>
<dbReference type="EMBL" id="NCKU01000640">
    <property type="protein sequence ID" value="RWS14717.1"/>
    <property type="molecule type" value="Genomic_DNA"/>
</dbReference>